<dbReference type="InterPro" id="IPR055673">
    <property type="entry name" value="DUF7249"/>
</dbReference>
<dbReference type="OrthoDB" id="9994331at2"/>
<reference evidence="1 2" key="1">
    <citation type="submission" date="2015-02" db="EMBL/GenBank/DDBJ databases">
        <title>Draft genome sequences of ten Microbacterium spp. with emphasis on heavy metal contaminated environments.</title>
        <authorList>
            <person name="Corretto E."/>
        </authorList>
    </citation>
    <scope>NUCLEOTIDE SEQUENCE [LARGE SCALE GENOMIC DNA]</scope>
    <source>
        <strain evidence="1 2">DSM 8608</strain>
    </source>
</reference>
<dbReference type="Pfam" id="PF23907">
    <property type="entry name" value="DUF7249"/>
    <property type="match status" value="1"/>
</dbReference>
<keyword evidence="2" id="KW-1185">Reference proteome</keyword>
<dbReference type="EMBL" id="JYJA01000015">
    <property type="protein sequence ID" value="KJL45560.1"/>
    <property type="molecule type" value="Genomic_DNA"/>
</dbReference>
<name>A0A0M2HKY5_MICTR</name>
<dbReference type="AlphaFoldDB" id="A0A0M2HKY5"/>
<organism evidence="1 2">
    <name type="scientific">Microbacterium trichothecenolyticum</name>
    <name type="common">Aureobacterium trichothecenolyticum</name>
    <dbReference type="NCBI Taxonomy" id="69370"/>
    <lineage>
        <taxon>Bacteria</taxon>
        <taxon>Bacillati</taxon>
        <taxon>Actinomycetota</taxon>
        <taxon>Actinomycetes</taxon>
        <taxon>Micrococcales</taxon>
        <taxon>Microbacteriaceae</taxon>
        <taxon>Microbacterium</taxon>
    </lineage>
</organism>
<evidence type="ECO:0000313" key="1">
    <source>
        <dbReference type="EMBL" id="KJL45560.1"/>
    </source>
</evidence>
<gene>
    <name evidence="1" type="ORF">RS82_00112</name>
</gene>
<dbReference type="RefSeq" id="WP_045296176.1">
    <property type="nucleotide sequence ID" value="NZ_JYJA01000015.1"/>
</dbReference>
<evidence type="ECO:0000313" key="2">
    <source>
        <dbReference type="Proteomes" id="UP000034098"/>
    </source>
</evidence>
<dbReference type="PATRIC" id="fig|69370.6.peg.118"/>
<comment type="caution">
    <text evidence="1">The sequence shown here is derived from an EMBL/GenBank/DDBJ whole genome shotgun (WGS) entry which is preliminary data.</text>
</comment>
<sequence length="101" mass="11199">MSDEYNGWANRETWALVLHIQNDAGLYMTFSELVGDRSFQNLGLAAQQDRIKGEAESLFTPAGYRDTFGGEMPAGLADVAAEIGSFWRIDWAEVHTALTEV</sequence>
<accession>A0A0M2HKY5</accession>
<dbReference type="Proteomes" id="UP000034098">
    <property type="component" value="Unassembled WGS sequence"/>
</dbReference>
<protein>
    <submittedName>
        <fullName evidence="1">Uncharacterized protein</fullName>
    </submittedName>
</protein>
<proteinExistence type="predicted"/>